<dbReference type="Gene3D" id="3.40.50.880">
    <property type="match status" value="1"/>
</dbReference>
<dbReference type="InterPro" id="IPR050325">
    <property type="entry name" value="Prot/Nucl_acid_deglycase"/>
</dbReference>
<protein>
    <submittedName>
        <fullName evidence="2">DJ-1/PfpI family protein</fullName>
    </submittedName>
</protein>
<dbReference type="EMBL" id="JAAVVK010000002">
    <property type="protein sequence ID" value="NKE38549.1"/>
    <property type="molecule type" value="Genomic_DNA"/>
</dbReference>
<dbReference type="PANTHER" id="PTHR48094:SF12">
    <property type="entry name" value="PARKINSON DISEASE PROTEIN 7 HOMOLOG"/>
    <property type="match status" value="1"/>
</dbReference>
<dbReference type="CDD" id="cd03135">
    <property type="entry name" value="GATase1_DJ-1"/>
    <property type="match status" value="1"/>
</dbReference>
<evidence type="ECO:0000313" key="2">
    <source>
        <dbReference type="EMBL" id="NKE38549.1"/>
    </source>
</evidence>
<dbReference type="Proteomes" id="UP000584587">
    <property type="component" value="Unassembled WGS sequence"/>
</dbReference>
<sequence>MSDIKAAIFLATGYEMGEAIITIDLLRRAKITVDLVSVTEELLVKSSHNVEIKCDKIIQTINFSDYKILILPGGSTGVENLNQVQLLKDKLVEFSNDENKLVAAICAAPQILGQLNLLDNKKVTFYPGCDQGLDKAIKTSEPVVVSGNIITGKSIGCAFQFALKIVSILLNKASADEVKQALEF</sequence>
<evidence type="ECO:0000313" key="3">
    <source>
        <dbReference type="Proteomes" id="UP000584587"/>
    </source>
</evidence>
<feature type="domain" description="DJ-1/PfpI" evidence="1">
    <location>
        <begin position="5"/>
        <end position="167"/>
    </location>
</feature>
<dbReference type="InterPro" id="IPR006287">
    <property type="entry name" value="DJ-1"/>
</dbReference>
<dbReference type="InterPro" id="IPR002818">
    <property type="entry name" value="DJ-1/PfpI"/>
</dbReference>
<reference evidence="2 3" key="1">
    <citation type="submission" date="2020-04" db="EMBL/GenBank/DDBJ databases">
        <title>Complete genome sequence of Spiroplasma platyhelix ATCC 51748, an insect isolate.</title>
        <authorList>
            <person name="Green E.A."/>
            <person name="Klassen J.L."/>
        </authorList>
    </citation>
    <scope>NUCLEOTIDE SEQUENCE [LARGE SCALE GENOMIC DNA]</scope>
    <source>
        <strain evidence="2 3">PALS-1</strain>
    </source>
</reference>
<keyword evidence="3" id="KW-1185">Reference proteome</keyword>
<dbReference type="AlphaFoldDB" id="A0A846U210"/>
<dbReference type="InterPro" id="IPR029062">
    <property type="entry name" value="Class_I_gatase-like"/>
</dbReference>
<comment type="caution">
    <text evidence="2">The sequence shown here is derived from an EMBL/GenBank/DDBJ whole genome shotgun (WGS) entry which is preliminary data.</text>
</comment>
<dbReference type="NCBIfam" id="TIGR01383">
    <property type="entry name" value="not_thiJ"/>
    <property type="match status" value="1"/>
</dbReference>
<name>A0A846U210_9MOLU</name>
<evidence type="ECO:0000259" key="1">
    <source>
        <dbReference type="Pfam" id="PF01965"/>
    </source>
</evidence>
<gene>
    <name evidence="2" type="ORF">HER12_02120</name>
</gene>
<dbReference type="RefSeq" id="WP_168105029.1">
    <property type="nucleotide sequence ID" value="NZ_CP051215.1"/>
</dbReference>
<dbReference type="PANTHER" id="PTHR48094">
    <property type="entry name" value="PROTEIN/NUCLEIC ACID DEGLYCASE DJ-1-RELATED"/>
    <property type="match status" value="1"/>
</dbReference>
<organism evidence="2 3">
    <name type="scientific">Spiroplasma platyhelix PALS-1</name>
    <dbReference type="NCBI Taxonomy" id="1276218"/>
    <lineage>
        <taxon>Bacteria</taxon>
        <taxon>Bacillati</taxon>
        <taxon>Mycoplasmatota</taxon>
        <taxon>Mollicutes</taxon>
        <taxon>Entomoplasmatales</taxon>
        <taxon>Spiroplasmataceae</taxon>
        <taxon>Spiroplasma</taxon>
    </lineage>
</organism>
<dbReference type="Pfam" id="PF01965">
    <property type="entry name" value="DJ-1_PfpI"/>
    <property type="match status" value="1"/>
</dbReference>
<dbReference type="GO" id="GO:0005737">
    <property type="term" value="C:cytoplasm"/>
    <property type="evidence" value="ECO:0007669"/>
    <property type="project" value="TreeGrafter"/>
</dbReference>
<accession>A0A846U210</accession>
<dbReference type="SUPFAM" id="SSF52317">
    <property type="entry name" value="Class I glutamine amidotransferase-like"/>
    <property type="match status" value="1"/>
</dbReference>
<proteinExistence type="predicted"/>